<feature type="compositionally biased region" description="Polar residues" evidence="1">
    <location>
        <begin position="8"/>
        <end position="20"/>
    </location>
</feature>
<gene>
    <name evidence="2" type="ORF">JMJ77_001891</name>
</gene>
<organism evidence="2 3">
    <name type="scientific">Colletotrichum scovillei</name>
    <dbReference type="NCBI Taxonomy" id="1209932"/>
    <lineage>
        <taxon>Eukaryota</taxon>
        <taxon>Fungi</taxon>
        <taxon>Dikarya</taxon>
        <taxon>Ascomycota</taxon>
        <taxon>Pezizomycotina</taxon>
        <taxon>Sordariomycetes</taxon>
        <taxon>Hypocreomycetidae</taxon>
        <taxon>Glomerellales</taxon>
        <taxon>Glomerellaceae</taxon>
        <taxon>Colletotrichum</taxon>
        <taxon>Colletotrichum acutatum species complex</taxon>
    </lineage>
</organism>
<reference evidence="2" key="1">
    <citation type="submission" date="2021-05" db="EMBL/GenBank/DDBJ databases">
        <title>Comparative genomics of three Colletotrichum scovillei strains and genetic complementation revealed genes involved fungal growth and virulence on chili pepper.</title>
        <authorList>
            <person name="Hsieh D.-K."/>
            <person name="Chuang S.-C."/>
            <person name="Chen C.-Y."/>
            <person name="Chao Y.-T."/>
            <person name="Lu M.-Y.J."/>
            <person name="Lee M.-H."/>
            <person name="Shih M.-C."/>
        </authorList>
    </citation>
    <scope>NUCLEOTIDE SEQUENCE</scope>
    <source>
        <strain evidence="2">Coll-153</strain>
    </source>
</reference>
<accession>A0A9P7R9P8</accession>
<name>A0A9P7R9P8_9PEZI</name>
<feature type="region of interest" description="Disordered" evidence="1">
    <location>
        <begin position="127"/>
        <end position="156"/>
    </location>
</feature>
<evidence type="ECO:0000313" key="2">
    <source>
        <dbReference type="EMBL" id="KAG7051266.1"/>
    </source>
</evidence>
<protein>
    <submittedName>
        <fullName evidence="2">Uncharacterized protein</fullName>
    </submittedName>
</protein>
<comment type="caution">
    <text evidence="2">The sequence shown here is derived from an EMBL/GenBank/DDBJ whole genome shotgun (WGS) entry which is preliminary data.</text>
</comment>
<evidence type="ECO:0000256" key="1">
    <source>
        <dbReference type="SAM" id="MobiDB-lite"/>
    </source>
</evidence>
<evidence type="ECO:0000313" key="3">
    <source>
        <dbReference type="Proteomes" id="UP000699042"/>
    </source>
</evidence>
<feature type="region of interest" description="Disordered" evidence="1">
    <location>
        <begin position="1"/>
        <end position="30"/>
    </location>
</feature>
<dbReference type="Proteomes" id="UP000699042">
    <property type="component" value="Unassembled WGS sequence"/>
</dbReference>
<proteinExistence type="predicted"/>
<keyword evidence="3" id="KW-1185">Reference proteome</keyword>
<sequence>MRFLEEGSQVSSQFATSRNPQYPRPTEGELGQARAKWYETMFSLPLPRLYRPSKGHLTRNHGPRTSRQIKGRNLSVHLTFPPLEDAAWVCDGLSASHAVAPGGSTSRRSGLNALAVLGAVVRKSQRPVTSGCNCQDRQQTPIEENQRKEQHRIKHD</sequence>
<dbReference type="AlphaFoldDB" id="A0A9P7R9P8"/>
<dbReference type="EMBL" id="JAESDN010000004">
    <property type="protein sequence ID" value="KAG7051266.1"/>
    <property type="molecule type" value="Genomic_DNA"/>
</dbReference>
<feature type="compositionally biased region" description="Polar residues" evidence="1">
    <location>
        <begin position="127"/>
        <end position="143"/>
    </location>
</feature>